<keyword evidence="1" id="KW-0472">Membrane</keyword>
<dbReference type="EMBL" id="JGVR01000078">
    <property type="protein sequence ID" value="KEZ12041.1"/>
    <property type="molecule type" value="Genomic_DNA"/>
</dbReference>
<evidence type="ECO:0000313" key="3">
    <source>
        <dbReference type="Proteomes" id="UP000028534"/>
    </source>
</evidence>
<protein>
    <recommendedName>
        <fullName evidence="4">DUF1648 domain-containing protein</fullName>
    </recommendedName>
</protein>
<dbReference type="STRING" id="13690.AX777_24215"/>
<accession>A0A084E249</accession>
<sequence length="112" mass="12057">MLVGLILLAAVGAMIALSVRADRRLRAIDRLPMQWTLTGAVSWHAPRTVALAFTPILGTILILAVGAMALWVPPRAGQEGLVIPVLLAIAAGMVAIHALHIWMIGRWARARR</sequence>
<dbReference type="AlphaFoldDB" id="A0A084E249"/>
<keyword evidence="1" id="KW-1133">Transmembrane helix</keyword>
<reference evidence="2 3" key="1">
    <citation type="submission" date="2014-03" db="EMBL/GenBank/DDBJ databases">
        <title>Genome sequence of Sphingobium yanoikuyae B1.</title>
        <authorList>
            <person name="Gan H.M."/>
            <person name="Gan H.Y."/>
            <person name="Savka M.A."/>
        </authorList>
    </citation>
    <scope>NUCLEOTIDE SEQUENCE [LARGE SCALE GENOMIC DNA]</scope>
    <source>
        <strain evidence="2 3">B1</strain>
    </source>
</reference>
<comment type="caution">
    <text evidence="2">The sequence shown here is derived from an EMBL/GenBank/DDBJ whole genome shotgun (WGS) entry which is preliminary data.</text>
</comment>
<dbReference type="PATRIC" id="fig|13690.10.peg.5434"/>
<evidence type="ECO:0000256" key="1">
    <source>
        <dbReference type="SAM" id="Phobius"/>
    </source>
</evidence>
<organism evidence="2 3">
    <name type="scientific">Sphingobium yanoikuyae</name>
    <name type="common">Sphingomonas yanoikuyae</name>
    <dbReference type="NCBI Taxonomy" id="13690"/>
    <lineage>
        <taxon>Bacteria</taxon>
        <taxon>Pseudomonadati</taxon>
        <taxon>Pseudomonadota</taxon>
        <taxon>Alphaproteobacteria</taxon>
        <taxon>Sphingomonadales</taxon>
        <taxon>Sphingomonadaceae</taxon>
        <taxon>Sphingobium</taxon>
    </lineage>
</organism>
<gene>
    <name evidence="2" type="ORF">CP98_05247</name>
</gene>
<keyword evidence="1" id="KW-0812">Transmembrane</keyword>
<proteinExistence type="predicted"/>
<evidence type="ECO:0008006" key="4">
    <source>
        <dbReference type="Google" id="ProtNLM"/>
    </source>
</evidence>
<feature type="transmembrane region" description="Helical" evidence="1">
    <location>
        <begin position="81"/>
        <end position="104"/>
    </location>
</feature>
<name>A0A084E249_SPHYA</name>
<feature type="transmembrane region" description="Helical" evidence="1">
    <location>
        <begin position="49"/>
        <end position="72"/>
    </location>
</feature>
<dbReference type="RefSeq" id="WP_037523327.1">
    <property type="nucleotide sequence ID" value="NZ_DALYQB010000032.1"/>
</dbReference>
<evidence type="ECO:0000313" key="2">
    <source>
        <dbReference type="EMBL" id="KEZ12041.1"/>
    </source>
</evidence>
<dbReference type="Proteomes" id="UP000028534">
    <property type="component" value="Unassembled WGS sequence"/>
</dbReference>